<dbReference type="HAMAP" id="MF_00236">
    <property type="entry name" value="TatA_E"/>
    <property type="match status" value="1"/>
</dbReference>
<feature type="region of interest" description="Disordered" evidence="9">
    <location>
        <begin position="248"/>
        <end position="293"/>
    </location>
</feature>
<evidence type="ECO:0000256" key="2">
    <source>
        <dbReference type="ARBA" id="ARBA00022448"/>
    </source>
</evidence>
<organism evidence="11 12">
    <name type="scientific">Marchantia polymorpha subsp. ruderalis</name>
    <dbReference type="NCBI Taxonomy" id="1480154"/>
    <lineage>
        <taxon>Eukaryota</taxon>
        <taxon>Viridiplantae</taxon>
        <taxon>Streptophyta</taxon>
        <taxon>Embryophyta</taxon>
        <taxon>Marchantiophyta</taxon>
        <taxon>Marchantiopsida</taxon>
        <taxon>Marchantiidae</taxon>
        <taxon>Marchantiales</taxon>
        <taxon>Marchantiaceae</taxon>
        <taxon>Marchantia</taxon>
    </lineage>
</organism>
<comment type="subcellular location">
    <subcellularLocation>
        <location evidence="1">Plastid</location>
        <location evidence="1">Chloroplast thylakoid membrane</location>
        <topology evidence="1">Single-pass membrane protein</topology>
    </subcellularLocation>
</comment>
<comment type="function">
    <text evidence="8">Part of the twin-arginine translocation (Tat) system that transports large folded proteins containing a characteristic twin-arginine motif in their signal peptide across the thylakoid membrane. Involved in delta pH-dependent protein transport required for chloroplast development, especially thylakoid membrane formation. TATC and TATB mediate precursor recognition, whereas TATA facilitates translocation.</text>
</comment>
<evidence type="ECO:0000256" key="7">
    <source>
        <dbReference type="ARBA" id="ARBA00023136"/>
    </source>
</evidence>
<evidence type="ECO:0000256" key="3">
    <source>
        <dbReference type="ARBA" id="ARBA00022692"/>
    </source>
</evidence>
<evidence type="ECO:0000313" key="11">
    <source>
        <dbReference type="EMBL" id="OAE29919.1"/>
    </source>
</evidence>
<feature type="compositionally biased region" description="Low complexity" evidence="9">
    <location>
        <begin position="274"/>
        <end position="286"/>
    </location>
</feature>
<dbReference type="NCBIfam" id="NF011429">
    <property type="entry name" value="PRK14857.1"/>
    <property type="match status" value="1"/>
</dbReference>
<dbReference type="AlphaFoldDB" id="A0A176WA60"/>
<evidence type="ECO:0000256" key="1">
    <source>
        <dbReference type="ARBA" id="ARBA00004581"/>
    </source>
</evidence>
<keyword evidence="5 10" id="KW-1133">Transmembrane helix</keyword>
<evidence type="ECO:0000256" key="6">
    <source>
        <dbReference type="ARBA" id="ARBA00023010"/>
    </source>
</evidence>
<proteinExistence type="inferred from homology"/>
<dbReference type="EMBL" id="LVLJ01001380">
    <property type="protein sequence ID" value="OAE29919.1"/>
    <property type="molecule type" value="Genomic_DNA"/>
</dbReference>
<accession>A0A176WA60</accession>
<feature type="transmembrane region" description="Helical" evidence="10">
    <location>
        <begin position="55"/>
        <end position="77"/>
    </location>
</feature>
<protein>
    <recommendedName>
        <fullName evidence="13">Sec-independent protein translocase protein TatA</fullName>
    </recommendedName>
</protein>
<reference evidence="11" key="1">
    <citation type="submission" date="2016-03" db="EMBL/GenBank/DDBJ databases">
        <title>Mechanisms controlling the formation of the plant cell surface in tip-growing cells are functionally conserved among land plants.</title>
        <authorList>
            <person name="Honkanen S."/>
            <person name="Jones V.A."/>
            <person name="Morieri G."/>
            <person name="Champion C."/>
            <person name="Hetherington A.J."/>
            <person name="Kelly S."/>
            <person name="Saint-Marcoux D."/>
            <person name="Proust H."/>
            <person name="Prescott H."/>
            <person name="Dolan L."/>
        </authorList>
    </citation>
    <scope>NUCLEOTIDE SEQUENCE [LARGE SCALE GENOMIC DNA]</scope>
    <source>
        <tissue evidence="11">Whole gametophyte</tissue>
    </source>
</reference>
<name>A0A176WA60_MARPO</name>
<dbReference type="GO" id="GO:0009535">
    <property type="term" value="C:chloroplast thylakoid membrane"/>
    <property type="evidence" value="ECO:0007669"/>
    <property type="project" value="UniProtKB-SubCell"/>
</dbReference>
<dbReference type="GO" id="GO:0043953">
    <property type="term" value="P:protein transport by the Tat complex"/>
    <property type="evidence" value="ECO:0007669"/>
    <property type="project" value="InterPro"/>
</dbReference>
<dbReference type="PANTHER" id="PTHR33162">
    <property type="entry name" value="SEC-INDEPENDENT PROTEIN TRANSLOCASE PROTEIN TATA, CHLOROPLASTIC"/>
    <property type="match status" value="1"/>
</dbReference>
<keyword evidence="6" id="KW-0811">Translocation</keyword>
<dbReference type="PANTHER" id="PTHR33162:SF1">
    <property type="entry name" value="SEC-INDEPENDENT PROTEIN TRANSLOCASE PROTEIN TATA, CHLOROPLASTIC"/>
    <property type="match status" value="1"/>
</dbReference>
<keyword evidence="2" id="KW-0813">Transport</keyword>
<dbReference type="NCBIfam" id="TIGR01411">
    <property type="entry name" value="tatAE"/>
    <property type="match status" value="1"/>
</dbReference>
<dbReference type="GO" id="GO:0006886">
    <property type="term" value="P:intracellular protein transport"/>
    <property type="evidence" value="ECO:0007669"/>
    <property type="project" value="UniProtKB-ARBA"/>
</dbReference>
<evidence type="ECO:0000256" key="8">
    <source>
        <dbReference type="ARBA" id="ARBA00025340"/>
    </source>
</evidence>
<gene>
    <name evidence="11" type="ORF">AXG93_773s1590</name>
</gene>
<evidence type="ECO:0000256" key="10">
    <source>
        <dbReference type="SAM" id="Phobius"/>
    </source>
</evidence>
<evidence type="ECO:0000256" key="4">
    <source>
        <dbReference type="ARBA" id="ARBA00022927"/>
    </source>
</evidence>
<dbReference type="NCBIfam" id="NF011430">
    <property type="entry name" value="PRK14861.1"/>
    <property type="match status" value="1"/>
</dbReference>
<evidence type="ECO:0008006" key="13">
    <source>
        <dbReference type="Google" id="ProtNLM"/>
    </source>
</evidence>
<feature type="transmembrane region" description="Helical" evidence="10">
    <location>
        <begin position="201"/>
        <end position="225"/>
    </location>
</feature>
<keyword evidence="4" id="KW-0653">Protein transport</keyword>
<feature type="compositionally biased region" description="Polar residues" evidence="9">
    <location>
        <begin position="256"/>
        <end position="272"/>
    </location>
</feature>
<sequence length="293" mass="31751">MLSLPLSTEFYKRALSSTDFAHFQRMKPADREGCPQEVLRNLREKGHRDRLRTTVVLLSLIMEKIVVHFLLNLFYYADPQINVVRRKPTASGGGRQCAAPFRFFKKRKRRSDQPLPNQAVETGLPWSTDPTSGGSDRELGAAVPAMAAARPCICRSASSCSSLLGAAVHGSASSPAFQQNRASLSLVHIQPRRSQRGPRNLAVRGLFGLGVPELAVIAGVAAILFGPKKLPEIGKSLGKTVKSFQQAAKEFESEIKNPQQGESSDAETTNVEKPTATPVSSPTSSTGSDKEVL</sequence>
<feature type="region of interest" description="Disordered" evidence="9">
    <location>
        <begin position="108"/>
        <end position="138"/>
    </location>
</feature>
<evidence type="ECO:0000256" key="9">
    <source>
        <dbReference type="SAM" id="MobiDB-lite"/>
    </source>
</evidence>
<keyword evidence="12" id="KW-1185">Reference proteome</keyword>
<evidence type="ECO:0000256" key="5">
    <source>
        <dbReference type="ARBA" id="ARBA00022989"/>
    </source>
</evidence>
<dbReference type="InterPro" id="IPR003369">
    <property type="entry name" value="TatA/B/E"/>
</dbReference>
<dbReference type="InterPro" id="IPR006312">
    <property type="entry name" value="TatA/E"/>
</dbReference>
<dbReference type="Gene3D" id="1.20.5.3310">
    <property type="match status" value="1"/>
</dbReference>
<keyword evidence="3 10" id="KW-0812">Transmembrane</keyword>
<comment type="caution">
    <text evidence="11">The sequence shown here is derived from an EMBL/GenBank/DDBJ whole genome shotgun (WGS) entry which is preliminary data.</text>
</comment>
<dbReference type="Pfam" id="PF02416">
    <property type="entry name" value="TatA_B_E"/>
    <property type="match status" value="1"/>
</dbReference>
<keyword evidence="7 10" id="KW-0472">Membrane</keyword>
<evidence type="ECO:0000313" key="12">
    <source>
        <dbReference type="Proteomes" id="UP000077202"/>
    </source>
</evidence>
<dbReference type="Proteomes" id="UP000077202">
    <property type="component" value="Unassembled WGS sequence"/>
</dbReference>